<dbReference type="InterPro" id="IPR055776">
    <property type="entry name" value="DUF7352"/>
</dbReference>
<name>A0A7T8ES33_9CAUD</name>
<protein>
    <recommendedName>
        <fullName evidence="1">DUF7352 domain-containing protein</fullName>
    </recommendedName>
</protein>
<dbReference type="EMBL" id="MW353175">
    <property type="protein sequence ID" value="QQO91797.1"/>
    <property type="molecule type" value="Genomic_DNA"/>
</dbReference>
<accession>A0A7T8ES33</accession>
<evidence type="ECO:0000259" key="1">
    <source>
        <dbReference type="Pfam" id="PF24043"/>
    </source>
</evidence>
<dbReference type="Pfam" id="PF24043">
    <property type="entry name" value="DUF7352"/>
    <property type="match status" value="1"/>
</dbReference>
<dbReference type="Proteomes" id="UP000595566">
    <property type="component" value="Segment"/>
</dbReference>
<proteinExistence type="predicted"/>
<feature type="domain" description="DUF7352" evidence="1">
    <location>
        <begin position="1"/>
        <end position="82"/>
    </location>
</feature>
<reference evidence="2 3" key="1">
    <citation type="submission" date="2020-12" db="EMBL/GenBank/DDBJ databases">
        <title>Dynamics of Baltic Sea phages driven by environmental changes.</title>
        <authorList>
            <person name="Hoetzinger M."/>
            <person name="Nilsson E."/>
            <person name="Holmfeldt K."/>
        </authorList>
    </citation>
    <scope>NUCLEOTIDE SEQUENCE [LARGE SCALE GENOMIC DNA]</scope>
</reference>
<sequence>MKTVYKYELRSQDTSMKLPKGAEILTVQLQNGIPTLWALVDPENVLEDRFISTVGTGWEVSDNMKYICTYMEGYFVWHVFEMIL</sequence>
<organism evidence="2 3">
    <name type="scientific">Flavobacterium phage vB_FspM_immuto_2-6A</name>
    <dbReference type="NCBI Taxonomy" id="2801477"/>
    <lineage>
        <taxon>Viruses</taxon>
        <taxon>Duplodnaviria</taxon>
        <taxon>Heunggongvirae</taxon>
        <taxon>Uroviricota</taxon>
        <taxon>Caudoviricetes</taxon>
        <taxon>Immutovirus</taxon>
        <taxon>Immutovirus immuto</taxon>
    </lineage>
</organism>
<evidence type="ECO:0000313" key="3">
    <source>
        <dbReference type="Proteomes" id="UP000595566"/>
    </source>
</evidence>
<evidence type="ECO:0000313" key="2">
    <source>
        <dbReference type="EMBL" id="QQO91797.1"/>
    </source>
</evidence>
<gene>
    <name evidence="2" type="ORF">immuto26A_118</name>
</gene>
<keyword evidence="3" id="KW-1185">Reference proteome</keyword>